<organism evidence="1 2">
    <name type="scientific">Megaselia scalaris</name>
    <name type="common">Humpbacked fly</name>
    <name type="synonym">Phora scalaris</name>
    <dbReference type="NCBI Taxonomy" id="36166"/>
    <lineage>
        <taxon>Eukaryota</taxon>
        <taxon>Metazoa</taxon>
        <taxon>Ecdysozoa</taxon>
        <taxon>Arthropoda</taxon>
        <taxon>Hexapoda</taxon>
        <taxon>Insecta</taxon>
        <taxon>Pterygota</taxon>
        <taxon>Neoptera</taxon>
        <taxon>Endopterygota</taxon>
        <taxon>Diptera</taxon>
        <taxon>Brachycera</taxon>
        <taxon>Muscomorpha</taxon>
        <taxon>Platypezoidea</taxon>
        <taxon>Phoridae</taxon>
        <taxon>Megaseliini</taxon>
        <taxon>Megaselia</taxon>
    </lineage>
</organism>
<reference evidence="2" key="1">
    <citation type="submission" date="2013-02" db="EMBL/GenBank/DDBJ databases">
        <authorList>
            <person name="Hughes D."/>
        </authorList>
    </citation>
    <scope>NUCLEOTIDE SEQUENCE</scope>
    <source>
        <strain>Durham</strain>
        <strain evidence="2">NC isolate 2 -- Noor lab</strain>
    </source>
</reference>
<evidence type="ECO:0000313" key="2">
    <source>
        <dbReference type="Proteomes" id="UP000015102"/>
    </source>
</evidence>
<dbReference type="EnsemblMetazoa" id="MESCA001767-RA">
    <property type="protein sequence ID" value="MESCA001767-PA"/>
    <property type="gene ID" value="MESCA001767"/>
</dbReference>
<dbReference type="Proteomes" id="UP000015102">
    <property type="component" value="Unassembled WGS sequence"/>
</dbReference>
<keyword evidence="2" id="KW-1185">Reference proteome</keyword>
<dbReference type="EMBL" id="CAQQ02022247">
    <property type="status" value="NOT_ANNOTATED_CDS"/>
    <property type="molecule type" value="Genomic_DNA"/>
</dbReference>
<accession>T1GEK2</accession>
<protein>
    <submittedName>
        <fullName evidence="1">Uncharacterized protein</fullName>
    </submittedName>
</protein>
<name>T1GEK2_MEGSC</name>
<dbReference type="HOGENOM" id="CLU_2533977_0_0_1"/>
<evidence type="ECO:0000313" key="1">
    <source>
        <dbReference type="EnsemblMetazoa" id="MESCA001767-PA"/>
    </source>
</evidence>
<reference evidence="1" key="2">
    <citation type="submission" date="2015-06" db="UniProtKB">
        <authorList>
            <consortium name="EnsemblMetazoa"/>
        </authorList>
    </citation>
    <scope>IDENTIFICATION</scope>
</reference>
<dbReference type="AlphaFoldDB" id="T1GEK2"/>
<proteinExistence type="predicted"/>
<sequence length="84" mass="10194">CLSGKYLFLSGKFVKKEKILRKIEKFFSVKKKKNTYNFVWNKRVAGRKVQCIWRKSKKLRIIDHFSDQEFADKVDSQYENHQSF</sequence>